<dbReference type="STRING" id="1122204.SAMN05421781_0599"/>
<dbReference type="EMBL" id="FNNC01000001">
    <property type="protein sequence ID" value="SDW14503.1"/>
    <property type="molecule type" value="Genomic_DNA"/>
</dbReference>
<keyword evidence="3" id="KW-1185">Reference proteome</keyword>
<name>A0A1H2R4Y2_9BACI</name>
<proteinExistence type="predicted"/>
<protein>
    <submittedName>
        <fullName evidence="2">Heat induced stress protein YflT</fullName>
    </submittedName>
</protein>
<evidence type="ECO:0000259" key="1">
    <source>
        <dbReference type="Pfam" id="PF11181"/>
    </source>
</evidence>
<accession>A0A1H2R4Y2</accession>
<sequence length="113" mass="13107">MEPKFKIFHNDETLSETIDKLRNDGIRDEDMYILAYDNDHDRRARKETDAKKVGVKVVGFGTSLKNVFRGKSKTILTKLQKLGFDSEKSERLEEELQKGKTLLVVTNQDQVEF</sequence>
<dbReference type="AlphaFoldDB" id="A0A1H2R4Y2"/>
<dbReference type="OrthoDB" id="2353304at2"/>
<reference evidence="2 3" key="1">
    <citation type="submission" date="2016-10" db="EMBL/GenBank/DDBJ databases">
        <authorList>
            <person name="de Groot N.N."/>
        </authorList>
    </citation>
    <scope>NUCLEOTIDE SEQUENCE [LARGE SCALE GENOMIC DNA]</scope>
    <source>
        <strain evidence="2 3">DSM 23126</strain>
    </source>
</reference>
<dbReference type="Proteomes" id="UP000199488">
    <property type="component" value="Unassembled WGS sequence"/>
</dbReference>
<dbReference type="RefSeq" id="WP_091610950.1">
    <property type="nucleotide sequence ID" value="NZ_FNNC01000001.1"/>
</dbReference>
<dbReference type="Pfam" id="PF11181">
    <property type="entry name" value="YflT"/>
    <property type="match status" value="1"/>
</dbReference>
<gene>
    <name evidence="2" type="ORF">SAMN05421781_0599</name>
</gene>
<organism evidence="2 3">
    <name type="scientific">Marinococcus luteus</name>
    <dbReference type="NCBI Taxonomy" id="1122204"/>
    <lineage>
        <taxon>Bacteria</taxon>
        <taxon>Bacillati</taxon>
        <taxon>Bacillota</taxon>
        <taxon>Bacilli</taxon>
        <taxon>Bacillales</taxon>
        <taxon>Bacillaceae</taxon>
        <taxon>Marinococcus</taxon>
    </lineage>
</organism>
<feature type="domain" description="General stress protein 17M-like" evidence="1">
    <location>
        <begin position="5"/>
        <end position="99"/>
    </location>
</feature>
<evidence type="ECO:0000313" key="2">
    <source>
        <dbReference type="EMBL" id="SDW14503.1"/>
    </source>
</evidence>
<dbReference type="InterPro" id="IPR025889">
    <property type="entry name" value="GSP17M-like_dom"/>
</dbReference>
<evidence type="ECO:0000313" key="3">
    <source>
        <dbReference type="Proteomes" id="UP000199488"/>
    </source>
</evidence>